<dbReference type="Gene3D" id="1.10.10.60">
    <property type="entry name" value="Homeodomain-like"/>
    <property type="match status" value="1"/>
</dbReference>
<proteinExistence type="predicted"/>
<dbReference type="PROSITE" id="PS50045">
    <property type="entry name" value="SIGMA54_INTERACT_4"/>
    <property type="match status" value="1"/>
</dbReference>
<dbReference type="InterPro" id="IPR002197">
    <property type="entry name" value="HTH_Fis"/>
</dbReference>
<dbReference type="Pfam" id="PF02954">
    <property type="entry name" value="HTH_8"/>
    <property type="match status" value="1"/>
</dbReference>
<keyword evidence="1" id="KW-0547">Nucleotide-binding</keyword>
<dbReference type="GO" id="GO:0043565">
    <property type="term" value="F:sequence-specific DNA binding"/>
    <property type="evidence" value="ECO:0007669"/>
    <property type="project" value="InterPro"/>
</dbReference>
<dbReference type="InterPro" id="IPR027417">
    <property type="entry name" value="P-loop_NTPase"/>
</dbReference>
<keyword evidence="10" id="KW-1185">Reference proteome</keyword>
<dbReference type="SMART" id="SM00382">
    <property type="entry name" value="AAA"/>
    <property type="match status" value="1"/>
</dbReference>
<keyword evidence="3" id="KW-0805">Transcription regulation</keyword>
<gene>
    <name evidence="9" type="ORF">SAMN05216233_1354</name>
</gene>
<dbReference type="SUPFAM" id="SSF55781">
    <property type="entry name" value="GAF domain-like"/>
    <property type="match status" value="1"/>
</dbReference>
<dbReference type="PROSITE" id="PS00688">
    <property type="entry name" value="SIGMA54_INTERACT_3"/>
    <property type="match status" value="1"/>
</dbReference>
<evidence type="ECO:0000256" key="2">
    <source>
        <dbReference type="ARBA" id="ARBA00022840"/>
    </source>
</evidence>
<evidence type="ECO:0000256" key="3">
    <source>
        <dbReference type="ARBA" id="ARBA00023015"/>
    </source>
</evidence>
<dbReference type="CDD" id="cd00009">
    <property type="entry name" value="AAA"/>
    <property type="match status" value="1"/>
</dbReference>
<dbReference type="EMBL" id="FMUX01000035">
    <property type="protein sequence ID" value="SCY89522.1"/>
    <property type="molecule type" value="Genomic_DNA"/>
</dbReference>
<feature type="region of interest" description="Disordered" evidence="7">
    <location>
        <begin position="1"/>
        <end position="31"/>
    </location>
</feature>
<dbReference type="Gene3D" id="3.30.450.40">
    <property type="match status" value="1"/>
</dbReference>
<feature type="domain" description="Sigma-54 factor interaction" evidence="8">
    <location>
        <begin position="240"/>
        <end position="469"/>
    </location>
</feature>
<dbReference type="PROSITE" id="PS00675">
    <property type="entry name" value="SIGMA54_INTERACT_1"/>
    <property type="match status" value="1"/>
</dbReference>
<dbReference type="InterPro" id="IPR058031">
    <property type="entry name" value="AAA_lid_NorR"/>
</dbReference>
<dbReference type="SUPFAM" id="SSF46689">
    <property type="entry name" value="Homeodomain-like"/>
    <property type="match status" value="1"/>
</dbReference>
<feature type="compositionally biased region" description="Polar residues" evidence="7">
    <location>
        <begin position="1"/>
        <end position="10"/>
    </location>
</feature>
<dbReference type="PRINTS" id="PR01590">
    <property type="entry name" value="HTHFIS"/>
</dbReference>
<keyword evidence="5" id="KW-0804">Transcription</keyword>
<dbReference type="Gene3D" id="1.10.8.60">
    <property type="match status" value="1"/>
</dbReference>
<evidence type="ECO:0000313" key="10">
    <source>
        <dbReference type="Proteomes" id="UP000198870"/>
    </source>
</evidence>
<dbReference type="Pfam" id="PF25601">
    <property type="entry name" value="AAA_lid_14"/>
    <property type="match status" value="1"/>
</dbReference>
<dbReference type="GO" id="GO:0006355">
    <property type="term" value="P:regulation of DNA-templated transcription"/>
    <property type="evidence" value="ECO:0007669"/>
    <property type="project" value="InterPro"/>
</dbReference>
<dbReference type="InterPro" id="IPR002078">
    <property type="entry name" value="Sigma_54_int"/>
</dbReference>
<evidence type="ECO:0000256" key="5">
    <source>
        <dbReference type="ARBA" id="ARBA00023163"/>
    </source>
</evidence>
<dbReference type="InterPro" id="IPR025943">
    <property type="entry name" value="Sigma_54_int_dom_ATP-bd_2"/>
</dbReference>
<evidence type="ECO:0000256" key="4">
    <source>
        <dbReference type="ARBA" id="ARBA00023125"/>
    </source>
</evidence>
<organism evidence="9 10">
    <name type="scientific">Desulfoluna spongiiphila</name>
    <dbReference type="NCBI Taxonomy" id="419481"/>
    <lineage>
        <taxon>Bacteria</taxon>
        <taxon>Pseudomonadati</taxon>
        <taxon>Thermodesulfobacteriota</taxon>
        <taxon>Desulfobacteria</taxon>
        <taxon>Desulfobacterales</taxon>
        <taxon>Desulfolunaceae</taxon>
        <taxon>Desulfoluna</taxon>
    </lineage>
</organism>
<dbReference type="InterPro" id="IPR003018">
    <property type="entry name" value="GAF"/>
</dbReference>
<dbReference type="AlphaFoldDB" id="A0A1G5JM98"/>
<dbReference type="GO" id="GO:0005524">
    <property type="term" value="F:ATP binding"/>
    <property type="evidence" value="ECO:0007669"/>
    <property type="project" value="UniProtKB-KW"/>
</dbReference>
<dbReference type="STRING" id="419481.SAMN05216233_1354"/>
<reference evidence="9 10" key="1">
    <citation type="submission" date="2016-10" db="EMBL/GenBank/DDBJ databases">
        <authorList>
            <person name="de Groot N.N."/>
        </authorList>
    </citation>
    <scope>NUCLEOTIDE SEQUENCE [LARGE SCALE GENOMIC DNA]</scope>
    <source>
        <strain evidence="9 10">AA1</strain>
    </source>
</reference>
<dbReference type="SUPFAM" id="SSF52540">
    <property type="entry name" value="P-loop containing nucleoside triphosphate hydrolases"/>
    <property type="match status" value="1"/>
</dbReference>
<dbReference type="SMART" id="SM00065">
    <property type="entry name" value="GAF"/>
    <property type="match status" value="1"/>
</dbReference>
<keyword evidence="4 9" id="KW-0238">DNA-binding</keyword>
<dbReference type="InterPro" id="IPR009057">
    <property type="entry name" value="Homeodomain-like_sf"/>
</dbReference>
<protein>
    <submittedName>
        <fullName evidence="9">DNA-binding protein Fis</fullName>
    </submittedName>
</protein>
<dbReference type="InterPro" id="IPR025662">
    <property type="entry name" value="Sigma_54_int_dom_ATP-bd_1"/>
</dbReference>
<evidence type="ECO:0000256" key="7">
    <source>
        <dbReference type="SAM" id="MobiDB-lite"/>
    </source>
</evidence>
<evidence type="ECO:0000256" key="6">
    <source>
        <dbReference type="SAM" id="Coils"/>
    </source>
</evidence>
<dbReference type="PROSITE" id="PS00676">
    <property type="entry name" value="SIGMA54_INTERACT_2"/>
    <property type="match status" value="1"/>
</dbReference>
<name>A0A1G5JM98_9BACT</name>
<dbReference type="Proteomes" id="UP000198870">
    <property type="component" value="Unassembled WGS sequence"/>
</dbReference>
<feature type="coiled-coil region" evidence="6">
    <location>
        <begin position="203"/>
        <end position="234"/>
    </location>
</feature>
<evidence type="ECO:0000256" key="1">
    <source>
        <dbReference type="ARBA" id="ARBA00022741"/>
    </source>
</evidence>
<evidence type="ECO:0000313" key="9">
    <source>
        <dbReference type="EMBL" id="SCY89522.1"/>
    </source>
</evidence>
<dbReference type="PANTHER" id="PTHR32071">
    <property type="entry name" value="TRANSCRIPTIONAL REGULATORY PROTEIN"/>
    <property type="match status" value="1"/>
</dbReference>
<dbReference type="FunFam" id="3.40.50.300:FF:000006">
    <property type="entry name" value="DNA-binding transcriptional regulator NtrC"/>
    <property type="match status" value="1"/>
</dbReference>
<dbReference type="Pfam" id="PF00158">
    <property type="entry name" value="Sigma54_activat"/>
    <property type="match status" value="1"/>
</dbReference>
<sequence length="551" mass="62260">MGRTHLQSAAPTRRQGRHLSPVPLSKGRSLARRGVDAISEPLGDGMKRLNETRLFFEISKALHEHLDLKNALYNVLNILEEGMDMERGTITLLNPRRNEISIEVAHGLSKSAMRKGKYRPGEGVTGSVFEKGEPVAIPKISEEPLFLDRTASRKHNGVEYSFFCVPVIKGKRVIGALSVDRPFEANFSLVEGTEILSVVATMIATHVINLERINREKEKLKEENTRLRTELENKYRFTNIIGNSNKMREVYQMISQVCKSNATVLVRGQSGTGKELVANSIHYNSNRAKHPFIKVNCAALPENLIESELFGHEKGAFTGAINQKHGKFELAHKGTLFLDEIGSISLDVQVKLLRALQEKEFERVGGHRTFKSDVRIITATNKNLEQAVDEGSFRGDLYYRLNVFPIFLPPLKERKTDILLLADYFVEKYAKENEKEIRRISTPGIDMLMSYHWPGNVRELENCIERAVLLCNEGVIHGYHLPPTLQTGTESGTLPAKTLEEATANLEREMIIDTLKNTRGNITSAAQMLGTTVRKFSYKAQKYDIHYKDYR</sequence>
<dbReference type="InterPro" id="IPR029016">
    <property type="entry name" value="GAF-like_dom_sf"/>
</dbReference>
<dbReference type="InterPro" id="IPR003593">
    <property type="entry name" value="AAA+_ATPase"/>
</dbReference>
<dbReference type="InterPro" id="IPR025944">
    <property type="entry name" value="Sigma_54_int_dom_CS"/>
</dbReference>
<evidence type="ECO:0000259" key="8">
    <source>
        <dbReference type="PROSITE" id="PS50045"/>
    </source>
</evidence>
<keyword evidence="6" id="KW-0175">Coiled coil</keyword>
<dbReference type="Gene3D" id="3.40.50.300">
    <property type="entry name" value="P-loop containing nucleotide triphosphate hydrolases"/>
    <property type="match status" value="1"/>
</dbReference>
<keyword evidence="2" id="KW-0067">ATP-binding</keyword>
<accession>A0A1G5JM98</accession>
<dbReference type="Pfam" id="PF01590">
    <property type="entry name" value="GAF"/>
    <property type="match status" value="1"/>
</dbReference>